<comment type="caution">
    <text evidence="3">The sequence shown here is derived from an EMBL/GenBank/DDBJ whole genome shotgun (WGS) entry which is preliminary data.</text>
</comment>
<organism evidence="3 4">
    <name type="scientific">Kitasatospora arboriphila</name>
    <dbReference type="NCBI Taxonomy" id="258052"/>
    <lineage>
        <taxon>Bacteria</taxon>
        <taxon>Bacillati</taxon>
        <taxon>Actinomycetota</taxon>
        <taxon>Actinomycetes</taxon>
        <taxon>Kitasatosporales</taxon>
        <taxon>Streptomycetaceae</taxon>
        <taxon>Kitasatospora</taxon>
    </lineage>
</organism>
<keyword evidence="1" id="KW-0808">Transferase</keyword>
<gene>
    <name evidence="3" type="ORF">GCM10009663_26890</name>
</gene>
<dbReference type="SUPFAM" id="SSF53335">
    <property type="entry name" value="S-adenosyl-L-methionine-dependent methyltransferases"/>
    <property type="match status" value="1"/>
</dbReference>
<protein>
    <recommendedName>
        <fullName evidence="2">Methyltransferase type 11 domain-containing protein</fullName>
    </recommendedName>
</protein>
<dbReference type="InterPro" id="IPR013216">
    <property type="entry name" value="Methyltransf_11"/>
</dbReference>
<dbReference type="CDD" id="cd02440">
    <property type="entry name" value="AdoMet_MTases"/>
    <property type="match status" value="1"/>
</dbReference>
<dbReference type="PANTHER" id="PTHR44068:SF11">
    <property type="entry name" value="GERANYL DIPHOSPHATE 2-C-METHYLTRANSFERASE"/>
    <property type="match status" value="1"/>
</dbReference>
<dbReference type="EMBL" id="BAAALD010000020">
    <property type="protein sequence ID" value="GAA1082517.1"/>
    <property type="molecule type" value="Genomic_DNA"/>
</dbReference>
<dbReference type="RefSeq" id="WP_344623807.1">
    <property type="nucleotide sequence ID" value="NZ_BAAALD010000020.1"/>
</dbReference>
<evidence type="ECO:0000256" key="1">
    <source>
        <dbReference type="ARBA" id="ARBA00022679"/>
    </source>
</evidence>
<dbReference type="Gene3D" id="3.40.50.150">
    <property type="entry name" value="Vaccinia Virus protein VP39"/>
    <property type="match status" value="1"/>
</dbReference>
<dbReference type="InterPro" id="IPR029063">
    <property type="entry name" value="SAM-dependent_MTases_sf"/>
</dbReference>
<feature type="domain" description="Methyltransferase type 11" evidence="2">
    <location>
        <begin position="68"/>
        <end position="169"/>
    </location>
</feature>
<dbReference type="InterPro" id="IPR050447">
    <property type="entry name" value="Erg6_SMT_methyltransf"/>
</dbReference>
<keyword evidence="4" id="KW-1185">Reference proteome</keyword>
<accession>A0ABN1TGD6</accession>
<evidence type="ECO:0000259" key="2">
    <source>
        <dbReference type="Pfam" id="PF08241"/>
    </source>
</evidence>
<reference evidence="4" key="1">
    <citation type="journal article" date="2019" name="Int. J. Syst. Evol. Microbiol.">
        <title>The Global Catalogue of Microorganisms (GCM) 10K type strain sequencing project: providing services to taxonomists for standard genome sequencing and annotation.</title>
        <authorList>
            <consortium name="The Broad Institute Genomics Platform"/>
            <consortium name="The Broad Institute Genome Sequencing Center for Infectious Disease"/>
            <person name="Wu L."/>
            <person name="Ma J."/>
        </authorList>
    </citation>
    <scope>NUCLEOTIDE SEQUENCE [LARGE SCALE GENOMIC DNA]</scope>
    <source>
        <strain evidence="4">JCM 13002</strain>
    </source>
</reference>
<sequence length="267" mass="29473">MNPAVRDTYGPADLGNNPVFAGGFINFGHWQAIDLDRPLDEADRIRSQQDLYRQVLRAAALPDEPEILEVGCGLGMGCALTLSECGRATVTGMDIHPEQLQRARDTHADLLRREPDRLRFVQGAAECMPVEGKGFDAVISVEAAQHFPDLRAFAEETSRVLRPGGRAAFASFFTVDGAPGRPGELAALLDTFANGLDIARPVQQLADALTGAGLAGVHVESIGRHVWPGWDRWLSRWWAPETWPRNFLRAYERGILDYYLVTAEQPR</sequence>
<dbReference type="Pfam" id="PF08241">
    <property type="entry name" value="Methyltransf_11"/>
    <property type="match status" value="1"/>
</dbReference>
<name>A0ABN1TGD6_9ACTN</name>
<dbReference type="PANTHER" id="PTHR44068">
    <property type="entry name" value="ZGC:194242"/>
    <property type="match status" value="1"/>
</dbReference>
<proteinExistence type="predicted"/>
<evidence type="ECO:0000313" key="4">
    <source>
        <dbReference type="Proteomes" id="UP001499987"/>
    </source>
</evidence>
<dbReference type="Proteomes" id="UP001499987">
    <property type="component" value="Unassembled WGS sequence"/>
</dbReference>
<evidence type="ECO:0000313" key="3">
    <source>
        <dbReference type="EMBL" id="GAA1082517.1"/>
    </source>
</evidence>